<dbReference type="CDD" id="cd08503">
    <property type="entry name" value="PBP2_NikA_DppA_OppA_like_17"/>
    <property type="match status" value="1"/>
</dbReference>
<dbReference type="InterPro" id="IPR000914">
    <property type="entry name" value="SBP_5_dom"/>
</dbReference>
<keyword evidence="3" id="KW-0813">Transport</keyword>
<dbReference type="AlphaFoldDB" id="A0A381P7Y8"/>
<evidence type="ECO:0000256" key="4">
    <source>
        <dbReference type="ARBA" id="ARBA00022729"/>
    </source>
</evidence>
<dbReference type="PROSITE" id="PS51318">
    <property type="entry name" value="TAT"/>
    <property type="match status" value="1"/>
</dbReference>
<dbReference type="Gene3D" id="3.90.76.10">
    <property type="entry name" value="Dipeptide-binding Protein, Domain 1"/>
    <property type="match status" value="1"/>
</dbReference>
<feature type="domain" description="Solute-binding protein family 5" evidence="5">
    <location>
        <begin position="90"/>
        <end position="440"/>
    </location>
</feature>
<dbReference type="Gene3D" id="3.40.190.10">
    <property type="entry name" value="Periplasmic binding protein-like II"/>
    <property type="match status" value="1"/>
</dbReference>
<dbReference type="InterPro" id="IPR006311">
    <property type="entry name" value="TAT_signal"/>
</dbReference>
<name>A0A381P7Y8_9ZZZZ</name>
<dbReference type="GO" id="GO:0015833">
    <property type="term" value="P:peptide transport"/>
    <property type="evidence" value="ECO:0007669"/>
    <property type="project" value="TreeGrafter"/>
</dbReference>
<dbReference type="GO" id="GO:0042597">
    <property type="term" value="C:periplasmic space"/>
    <property type="evidence" value="ECO:0007669"/>
    <property type="project" value="UniProtKB-ARBA"/>
</dbReference>
<accession>A0A381P7Y8</accession>
<dbReference type="EMBL" id="UINC01000824">
    <property type="protein sequence ID" value="SUZ61753.1"/>
    <property type="molecule type" value="Genomic_DNA"/>
</dbReference>
<dbReference type="PANTHER" id="PTHR30290">
    <property type="entry name" value="PERIPLASMIC BINDING COMPONENT OF ABC TRANSPORTER"/>
    <property type="match status" value="1"/>
</dbReference>
<dbReference type="PIRSF" id="PIRSF002741">
    <property type="entry name" value="MppA"/>
    <property type="match status" value="1"/>
</dbReference>
<evidence type="ECO:0000313" key="6">
    <source>
        <dbReference type="EMBL" id="SUZ61753.1"/>
    </source>
</evidence>
<dbReference type="GO" id="GO:0043190">
    <property type="term" value="C:ATP-binding cassette (ABC) transporter complex"/>
    <property type="evidence" value="ECO:0007669"/>
    <property type="project" value="InterPro"/>
</dbReference>
<sequence length="522" mass="57832">MYRDGHLNRREFLGAMGALGLTATAAGALMTSASVMAATPKKGGRLRMGITDAAVSDALDPALSITIMQAVLTHGVLMNNLVEIDHEGNTVPELAESWESSPDASQWIFKLRKGVEFHNGKTLDAEDVVYTFNHHRGEESKSGAKGLLQAIEDVRSDGKDTVIFELSGGSADFPFITSEFHMSIFPAGTKTIDQHNQGIGTGPYRLESYDAGVRALTSRNPNYWKSGRAHFDEVEVLSISDINARSNALRTNEVDVINRAERKTVHLLRKNTDVEVVQTNGTQHYTMPMRTIEAPFDNNDLRLALKHGVDRQAMLDLLLHGTGVLGNDHPISLANRYHADLPQRQYDPDKAKYHLNKAGHSKISLELYASEAAFVGAADAGVLYREHAAKAGIDITVKQTPSDGYWNDVWMKVPWCTGFWFGRPTEDMMFSTAYAAGAAWNDSHWTHERFNKLLVEARAELNSEKRAEMYSEMQLIVRDEGGVVVPVFADFLMASTTKLAHGPVASNIEMDGLRVPERWWFS</sequence>
<dbReference type="PANTHER" id="PTHR30290:SF10">
    <property type="entry name" value="PERIPLASMIC OLIGOPEPTIDE-BINDING PROTEIN-RELATED"/>
    <property type="match status" value="1"/>
</dbReference>
<evidence type="ECO:0000256" key="1">
    <source>
        <dbReference type="ARBA" id="ARBA00004196"/>
    </source>
</evidence>
<dbReference type="Pfam" id="PF00496">
    <property type="entry name" value="SBP_bac_5"/>
    <property type="match status" value="1"/>
</dbReference>
<protein>
    <recommendedName>
        <fullName evidence="5">Solute-binding protein family 5 domain-containing protein</fullName>
    </recommendedName>
</protein>
<comment type="subcellular location">
    <subcellularLocation>
        <location evidence="1">Cell envelope</location>
    </subcellularLocation>
</comment>
<comment type="similarity">
    <text evidence="2">Belongs to the bacterial solute-binding protein 5 family.</text>
</comment>
<dbReference type="Gene3D" id="3.10.105.10">
    <property type="entry name" value="Dipeptide-binding Protein, Domain 3"/>
    <property type="match status" value="1"/>
</dbReference>
<dbReference type="SUPFAM" id="SSF53850">
    <property type="entry name" value="Periplasmic binding protein-like II"/>
    <property type="match status" value="1"/>
</dbReference>
<dbReference type="GO" id="GO:1904680">
    <property type="term" value="F:peptide transmembrane transporter activity"/>
    <property type="evidence" value="ECO:0007669"/>
    <property type="project" value="TreeGrafter"/>
</dbReference>
<evidence type="ECO:0000256" key="2">
    <source>
        <dbReference type="ARBA" id="ARBA00005695"/>
    </source>
</evidence>
<dbReference type="GO" id="GO:0030313">
    <property type="term" value="C:cell envelope"/>
    <property type="evidence" value="ECO:0007669"/>
    <property type="project" value="UniProtKB-SubCell"/>
</dbReference>
<organism evidence="6">
    <name type="scientific">marine metagenome</name>
    <dbReference type="NCBI Taxonomy" id="408172"/>
    <lineage>
        <taxon>unclassified sequences</taxon>
        <taxon>metagenomes</taxon>
        <taxon>ecological metagenomes</taxon>
    </lineage>
</organism>
<dbReference type="InterPro" id="IPR030678">
    <property type="entry name" value="Peptide/Ni-bd"/>
</dbReference>
<keyword evidence="4" id="KW-0732">Signal</keyword>
<proteinExistence type="inferred from homology"/>
<dbReference type="InterPro" id="IPR039424">
    <property type="entry name" value="SBP_5"/>
</dbReference>
<reference evidence="6" key="1">
    <citation type="submission" date="2018-05" db="EMBL/GenBank/DDBJ databases">
        <authorList>
            <person name="Lanie J.A."/>
            <person name="Ng W.-L."/>
            <person name="Kazmierczak K.M."/>
            <person name="Andrzejewski T.M."/>
            <person name="Davidsen T.M."/>
            <person name="Wayne K.J."/>
            <person name="Tettelin H."/>
            <person name="Glass J.I."/>
            <person name="Rusch D."/>
            <person name="Podicherti R."/>
            <person name="Tsui H.-C.T."/>
            <person name="Winkler M.E."/>
        </authorList>
    </citation>
    <scope>NUCLEOTIDE SEQUENCE</scope>
</reference>
<gene>
    <name evidence="6" type="ORF">METZ01_LOCUS14607</name>
</gene>
<evidence type="ECO:0000259" key="5">
    <source>
        <dbReference type="Pfam" id="PF00496"/>
    </source>
</evidence>
<evidence type="ECO:0000256" key="3">
    <source>
        <dbReference type="ARBA" id="ARBA00022448"/>
    </source>
</evidence>